<organism evidence="4 5">
    <name type="scientific">Leptobrachium leishanense</name>
    <name type="common">Leishan spiny toad</name>
    <dbReference type="NCBI Taxonomy" id="445787"/>
    <lineage>
        <taxon>Eukaryota</taxon>
        <taxon>Metazoa</taxon>
        <taxon>Chordata</taxon>
        <taxon>Craniata</taxon>
        <taxon>Vertebrata</taxon>
        <taxon>Euteleostomi</taxon>
        <taxon>Amphibia</taxon>
        <taxon>Batrachia</taxon>
        <taxon>Anura</taxon>
        <taxon>Pelobatoidea</taxon>
        <taxon>Megophryidae</taxon>
        <taxon>Leptobrachium</taxon>
    </lineage>
</organism>
<feature type="domain" description="Fibronectin type-III" evidence="2">
    <location>
        <begin position="57"/>
        <end position="140"/>
    </location>
</feature>
<dbReference type="Ensembl" id="ENSLLET00000013598.1">
    <property type="protein sequence ID" value="ENSLLEP00000013085.1"/>
    <property type="gene ID" value="ENSLLEG00000008259.1"/>
</dbReference>
<evidence type="ECO:0000259" key="2">
    <source>
        <dbReference type="Pfam" id="PF01108"/>
    </source>
</evidence>
<proteinExistence type="predicted"/>
<dbReference type="GO" id="GO:0005886">
    <property type="term" value="C:plasma membrane"/>
    <property type="evidence" value="ECO:0007669"/>
    <property type="project" value="TreeGrafter"/>
</dbReference>
<evidence type="ECO:0000256" key="1">
    <source>
        <dbReference type="SAM" id="Phobius"/>
    </source>
</evidence>
<dbReference type="InterPro" id="IPR015373">
    <property type="entry name" value="Interferon/interleukin_rcp_dom"/>
</dbReference>
<dbReference type="GeneTree" id="ENSGT00940000158231"/>
<evidence type="ECO:0000313" key="5">
    <source>
        <dbReference type="Proteomes" id="UP000694569"/>
    </source>
</evidence>
<dbReference type="InterPro" id="IPR050650">
    <property type="entry name" value="Type-II_Cytokine-TF_Rcpt"/>
</dbReference>
<reference evidence="4" key="2">
    <citation type="submission" date="2025-09" db="UniProtKB">
        <authorList>
            <consortium name="Ensembl"/>
        </authorList>
    </citation>
    <scope>IDENTIFICATION</scope>
</reference>
<name>A0A8C5MHE6_9ANUR</name>
<protein>
    <recommendedName>
        <fullName evidence="6">Tissue factor</fullName>
    </recommendedName>
</protein>
<dbReference type="GO" id="GO:0004896">
    <property type="term" value="F:cytokine receptor activity"/>
    <property type="evidence" value="ECO:0007669"/>
    <property type="project" value="TreeGrafter"/>
</dbReference>
<feature type="domain" description="Interferon/interleukin receptor" evidence="3">
    <location>
        <begin position="151"/>
        <end position="251"/>
    </location>
</feature>
<sequence>MRPHRTRPAPRWQRDSDWLFCWRCFAFPNRIGLVSHRAGPSRIHFPWKTFLAQNLTFGILPKPRNVTVDSVNFRNILRWSMPGGDRNRPYTYRTQYKLNVSYSTFRNICISDFPECDFSDVQYESVLRVRAEIGQEVSKWSKANFDPYTQTILTAPDVKVSPRGGTLDVTFTGPNKESDGSTLKGVYGGWHYRLLYWKESHPDDVKTIVTSQNYESLPDLDRWTTYCIKVQGYAFEYDNAGLFSPVVCESTSDTGKTPVWIIALAFILSMLLATVAFLALYHLGRYTYERYIFFPSYSFPQHLKEYLNKPFHGPSHVPPQTTEEPGDSYEALVFVTEENETQTEDVPKQPLNS</sequence>
<evidence type="ECO:0000259" key="3">
    <source>
        <dbReference type="Pfam" id="PF09294"/>
    </source>
</evidence>
<dbReference type="InterPro" id="IPR013783">
    <property type="entry name" value="Ig-like_fold"/>
</dbReference>
<keyword evidence="1" id="KW-0812">Transmembrane</keyword>
<dbReference type="SUPFAM" id="SSF49265">
    <property type="entry name" value="Fibronectin type III"/>
    <property type="match status" value="2"/>
</dbReference>
<dbReference type="AlphaFoldDB" id="A0A8C5MHE6"/>
<accession>A0A8C5MHE6</accession>
<feature type="transmembrane region" description="Helical" evidence="1">
    <location>
        <begin position="259"/>
        <end position="281"/>
    </location>
</feature>
<dbReference type="PANTHER" id="PTHR20859:SF46">
    <property type="entry name" value="INTERFERON GAMMA RECEPTOR 2"/>
    <property type="match status" value="1"/>
</dbReference>
<dbReference type="OrthoDB" id="8724082at2759"/>
<keyword evidence="1" id="KW-1133">Transmembrane helix</keyword>
<dbReference type="Gene3D" id="2.60.40.10">
    <property type="entry name" value="Immunoglobulins"/>
    <property type="match status" value="1"/>
</dbReference>
<dbReference type="InterPro" id="IPR003961">
    <property type="entry name" value="FN3_dom"/>
</dbReference>
<evidence type="ECO:0008006" key="6">
    <source>
        <dbReference type="Google" id="ProtNLM"/>
    </source>
</evidence>
<reference evidence="4" key="1">
    <citation type="submission" date="2025-08" db="UniProtKB">
        <authorList>
            <consortium name="Ensembl"/>
        </authorList>
    </citation>
    <scope>IDENTIFICATION</scope>
</reference>
<keyword evidence="5" id="KW-1185">Reference proteome</keyword>
<keyword evidence="1" id="KW-0472">Membrane</keyword>
<dbReference type="Proteomes" id="UP000694569">
    <property type="component" value="Unplaced"/>
</dbReference>
<dbReference type="Pfam" id="PF01108">
    <property type="entry name" value="Tissue_fac"/>
    <property type="match status" value="1"/>
</dbReference>
<dbReference type="InterPro" id="IPR036116">
    <property type="entry name" value="FN3_sf"/>
</dbReference>
<evidence type="ECO:0000313" key="4">
    <source>
        <dbReference type="Ensembl" id="ENSLLEP00000013085.1"/>
    </source>
</evidence>
<dbReference type="Pfam" id="PF09294">
    <property type="entry name" value="Interfer-bind"/>
    <property type="match status" value="1"/>
</dbReference>
<dbReference type="PANTHER" id="PTHR20859">
    <property type="entry name" value="INTERFERON/INTERLEUKIN RECEPTOR"/>
    <property type="match status" value="1"/>
</dbReference>